<sequence>MRLSAKRVGALSTRHVKHLRHACQDLIDDLGLPPEFTVPLVAERLGERRGRPIVLAPLELGAGSLYGLWLATATADVIAYESRTTRLHQHHIIAHELAHIIHGHHGSHLDGDSSDLYRLFPDLDPALVRGALARSTYADHQEREAETMASLLLMAASRRPPAQPERTAPEAAGLLARLEHSLGRTGRGPG</sequence>
<dbReference type="KEGG" id="spla:CP981_00400"/>
<dbReference type="Proteomes" id="UP000194225">
    <property type="component" value="Unassembled WGS sequence"/>
</dbReference>
<organism evidence="2 4">
    <name type="scientific">Streptomyces platensis</name>
    <dbReference type="NCBI Taxonomy" id="58346"/>
    <lineage>
        <taxon>Bacteria</taxon>
        <taxon>Bacillati</taxon>
        <taxon>Actinomycetota</taxon>
        <taxon>Actinomycetes</taxon>
        <taxon>Kitasatosporales</taxon>
        <taxon>Streptomycetaceae</taxon>
        <taxon>Streptomyces</taxon>
    </lineage>
</organism>
<keyword evidence="3" id="KW-1185">Reference proteome</keyword>
<name>A0AAE6NDQ4_STRPT</name>
<dbReference type="EMBL" id="CP023691">
    <property type="protein sequence ID" value="QEV50351.1"/>
    <property type="molecule type" value="Genomic_DNA"/>
</dbReference>
<reference evidence="2 4" key="2">
    <citation type="submission" date="2017-09" db="EMBL/GenBank/DDBJ databases">
        <authorList>
            <person name="Lee N."/>
            <person name="Cho B.-K."/>
        </authorList>
    </citation>
    <scope>NUCLEOTIDE SEQUENCE [LARGE SCALE GENOMIC DNA]</scope>
    <source>
        <strain evidence="2 4">ATCC 23948</strain>
    </source>
</reference>
<evidence type="ECO:0000313" key="3">
    <source>
        <dbReference type="Proteomes" id="UP000194225"/>
    </source>
</evidence>
<accession>A0AAE6NDQ4</accession>
<gene>
    <name evidence="1" type="ORF">BG653_02258</name>
    <name evidence="2" type="ORF">CP981_00400</name>
</gene>
<evidence type="ECO:0000313" key="1">
    <source>
        <dbReference type="EMBL" id="OSY46290.1"/>
    </source>
</evidence>
<dbReference type="Proteomes" id="UP000325458">
    <property type="component" value="Chromosome"/>
</dbReference>
<dbReference type="EMBL" id="MIGA01000011">
    <property type="protein sequence ID" value="OSY46290.1"/>
    <property type="molecule type" value="Genomic_DNA"/>
</dbReference>
<evidence type="ECO:0000313" key="2">
    <source>
        <dbReference type="EMBL" id="QEV50351.1"/>
    </source>
</evidence>
<dbReference type="GeneID" id="90921807"/>
<evidence type="ECO:0000313" key="4">
    <source>
        <dbReference type="Proteomes" id="UP000325458"/>
    </source>
</evidence>
<proteinExistence type="predicted"/>
<dbReference type="AlphaFoldDB" id="A0AAE6NDQ4"/>
<reference evidence="1 3" key="1">
    <citation type="submission" date="2016-09" db="EMBL/GenBank/DDBJ databases">
        <title>Streptomyces platensis DSM40041, a candidate organism with high potential of specific P450 cytochromes.</title>
        <authorList>
            <person name="Grumaz C."/>
            <person name="Vainshtein Y."/>
            <person name="Kirstahler P."/>
            <person name="Sohn K."/>
        </authorList>
    </citation>
    <scope>NUCLEOTIDE SEQUENCE [LARGE SCALE GENOMIC DNA]</scope>
    <source>
        <strain evidence="1 3">DSM 40041</strain>
    </source>
</reference>
<protein>
    <submittedName>
        <fullName evidence="2">ImmA/IrrE family metallo-endopeptidase</fullName>
    </submittedName>
</protein>
<dbReference type="Gene3D" id="1.10.10.2910">
    <property type="match status" value="1"/>
</dbReference>
<dbReference type="RefSeq" id="WP_107429523.1">
    <property type="nucleotide sequence ID" value="NZ_BAABSS010000004.1"/>
</dbReference>